<proteinExistence type="predicted"/>
<reference evidence="3 4" key="1">
    <citation type="submission" date="2017-04" db="EMBL/GenBank/DDBJ databases">
        <title>Genome sequencing of [Candida] sorbophila.</title>
        <authorList>
            <person name="Ahn J.O."/>
        </authorList>
    </citation>
    <scope>NUCLEOTIDE SEQUENCE [LARGE SCALE GENOMIC DNA]</scope>
    <source>
        <strain evidence="3 4">DS02</strain>
    </source>
</reference>
<dbReference type="PANTHER" id="PTHR12374">
    <property type="entry name" value="TRANSCRIPTIONAL ADAPTOR 2 ADA2 -RELATED"/>
    <property type="match status" value="1"/>
</dbReference>
<evidence type="ECO:0000313" key="3">
    <source>
        <dbReference type="EMBL" id="PRT55072.1"/>
    </source>
</evidence>
<organism evidence="3 4">
    <name type="scientific">Wickerhamiella sorbophila</name>
    <dbReference type="NCBI Taxonomy" id="45607"/>
    <lineage>
        <taxon>Eukaryota</taxon>
        <taxon>Fungi</taxon>
        <taxon>Dikarya</taxon>
        <taxon>Ascomycota</taxon>
        <taxon>Saccharomycotina</taxon>
        <taxon>Dipodascomycetes</taxon>
        <taxon>Dipodascales</taxon>
        <taxon>Trichomonascaceae</taxon>
        <taxon>Wickerhamiella</taxon>
    </lineage>
</organism>
<dbReference type="GO" id="GO:0006357">
    <property type="term" value="P:regulation of transcription by RNA polymerase II"/>
    <property type="evidence" value="ECO:0007669"/>
    <property type="project" value="TreeGrafter"/>
</dbReference>
<dbReference type="OrthoDB" id="5598695at2759"/>
<feature type="domain" description="SWIRM" evidence="2">
    <location>
        <begin position="215"/>
        <end position="312"/>
    </location>
</feature>
<dbReference type="GO" id="GO:0003682">
    <property type="term" value="F:chromatin binding"/>
    <property type="evidence" value="ECO:0007669"/>
    <property type="project" value="TreeGrafter"/>
</dbReference>
<keyword evidence="4" id="KW-1185">Reference proteome</keyword>
<dbReference type="SUPFAM" id="SSF46689">
    <property type="entry name" value="Homeodomain-like"/>
    <property type="match status" value="1"/>
</dbReference>
<dbReference type="GO" id="GO:0003713">
    <property type="term" value="F:transcription coactivator activity"/>
    <property type="evidence" value="ECO:0007669"/>
    <property type="project" value="TreeGrafter"/>
</dbReference>
<dbReference type="EMBL" id="NDIQ01000021">
    <property type="protein sequence ID" value="PRT55072.1"/>
    <property type="molecule type" value="Genomic_DNA"/>
</dbReference>
<dbReference type="PROSITE" id="PS50934">
    <property type="entry name" value="SWIRM"/>
    <property type="match status" value="1"/>
</dbReference>
<dbReference type="FunFam" id="1.10.10.10:FF:000087">
    <property type="entry name" value="Transcriptional adapter 2"/>
    <property type="match status" value="1"/>
</dbReference>
<name>A0A2T0FJ95_9ASCO</name>
<dbReference type="PANTHER" id="PTHR12374:SF21">
    <property type="entry name" value="SWIRM DOMAIN-CONTAINING PROTEIN FUN19-RELATED"/>
    <property type="match status" value="1"/>
</dbReference>
<feature type="region of interest" description="Disordered" evidence="1">
    <location>
        <begin position="133"/>
        <end position="187"/>
    </location>
</feature>
<dbReference type="Proteomes" id="UP000238350">
    <property type="component" value="Unassembled WGS sequence"/>
</dbReference>
<dbReference type="Gene3D" id="1.10.10.10">
    <property type="entry name" value="Winged helix-like DNA-binding domain superfamily/Winged helix DNA-binding domain"/>
    <property type="match status" value="1"/>
</dbReference>
<dbReference type="GO" id="GO:0070210">
    <property type="term" value="C:Rpd3L-Expanded complex"/>
    <property type="evidence" value="ECO:0007669"/>
    <property type="project" value="TreeGrafter"/>
</dbReference>
<dbReference type="AlphaFoldDB" id="A0A2T0FJ95"/>
<feature type="region of interest" description="Disordered" evidence="1">
    <location>
        <begin position="29"/>
        <end position="63"/>
    </location>
</feature>
<evidence type="ECO:0000313" key="4">
    <source>
        <dbReference type="Proteomes" id="UP000238350"/>
    </source>
</evidence>
<protein>
    <recommendedName>
        <fullName evidence="2">SWIRM domain-containing protein</fullName>
    </recommendedName>
</protein>
<accession>A0A2T0FJ95</accession>
<dbReference type="STRING" id="45607.A0A2T0FJ95"/>
<evidence type="ECO:0000256" key="1">
    <source>
        <dbReference type="SAM" id="MobiDB-lite"/>
    </source>
</evidence>
<dbReference type="InterPro" id="IPR009057">
    <property type="entry name" value="Homeodomain-like_sf"/>
</dbReference>
<comment type="caution">
    <text evidence="3">The sequence shown here is derived from an EMBL/GenBank/DDBJ whole genome shotgun (WGS) entry which is preliminary data.</text>
</comment>
<dbReference type="GeneID" id="36516440"/>
<dbReference type="GO" id="GO:0006338">
    <property type="term" value="P:chromatin remodeling"/>
    <property type="evidence" value="ECO:0007669"/>
    <property type="project" value="TreeGrafter"/>
</dbReference>
<dbReference type="Pfam" id="PF04433">
    <property type="entry name" value="SWIRM"/>
    <property type="match status" value="1"/>
</dbReference>
<dbReference type="InterPro" id="IPR007526">
    <property type="entry name" value="SWIRM"/>
</dbReference>
<sequence>MAISEVSFRMLSPPLSPYPDLASFNGPLKLRDSLPGPTDASRTLGTPETFSKESTPSASQCSIGEIEPRKRKMVTCWDAMLSSPAKFYKKERDYLSLYPVHRPSWSNYLYVEAAPETRIRRKPRQRVRRMLSEMELSGSDSVLTRSRAASAGVPVSGAEPSSDDDISAGTVSTPKSRAPKKRASTASPVRVHDLNLSQIDDYSPSVSTLPPGRSLRAEWKGAPMDLSQDPDVHLLHPAEVHLASVLRLPAEVYLDSKRRLFAEKVHRLRQGLPFRRTDSQKACRIDVNKASRLFGAFEKVGWLEDSLFSKYL</sequence>
<dbReference type="InterPro" id="IPR036388">
    <property type="entry name" value="WH-like_DNA-bd_sf"/>
</dbReference>
<feature type="compositionally biased region" description="Polar residues" evidence="1">
    <location>
        <begin position="40"/>
        <end position="62"/>
    </location>
</feature>
<dbReference type="RefSeq" id="XP_024665017.1">
    <property type="nucleotide sequence ID" value="XM_024809249.1"/>
</dbReference>
<gene>
    <name evidence="3" type="ORF">B9G98_02692</name>
</gene>
<evidence type="ECO:0000259" key="2">
    <source>
        <dbReference type="PROSITE" id="PS50934"/>
    </source>
</evidence>